<evidence type="ECO:0000256" key="5">
    <source>
        <dbReference type="SAM" id="MobiDB-lite"/>
    </source>
</evidence>
<feature type="transmembrane region" description="Helical" evidence="6">
    <location>
        <begin position="435"/>
        <end position="451"/>
    </location>
</feature>
<accession>A0A2R5G798</accession>
<name>A0A2R5G798_9STRA</name>
<keyword evidence="2 6" id="KW-0812">Transmembrane</keyword>
<dbReference type="OrthoDB" id="6493944at2759"/>
<feature type="transmembrane region" description="Helical" evidence="6">
    <location>
        <begin position="397"/>
        <end position="414"/>
    </location>
</feature>
<feature type="transmembrane region" description="Helical" evidence="6">
    <location>
        <begin position="121"/>
        <end position="151"/>
    </location>
</feature>
<dbReference type="Pfam" id="PF00939">
    <property type="entry name" value="Na_sulph_symp"/>
    <property type="match status" value="1"/>
</dbReference>
<keyword evidence="4 6" id="KW-0472">Membrane</keyword>
<dbReference type="PANTHER" id="PTHR10283">
    <property type="entry name" value="SOLUTE CARRIER FAMILY 13 MEMBER"/>
    <property type="match status" value="1"/>
</dbReference>
<evidence type="ECO:0000256" key="3">
    <source>
        <dbReference type="ARBA" id="ARBA00022989"/>
    </source>
</evidence>
<evidence type="ECO:0000256" key="1">
    <source>
        <dbReference type="ARBA" id="ARBA00004141"/>
    </source>
</evidence>
<feature type="transmembrane region" description="Helical" evidence="6">
    <location>
        <begin position="92"/>
        <end position="109"/>
    </location>
</feature>
<feature type="transmembrane region" description="Helical" evidence="6">
    <location>
        <begin position="254"/>
        <end position="278"/>
    </location>
</feature>
<dbReference type="InterPro" id="IPR001898">
    <property type="entry name" value="SLC13A/DASS"/>
</dbReference>
<feature type="transmembrane region" description="Helical" evidence="6">
    <location>
        <begin position="558"/>
        <end position="578"/>
    </location>
</feature>
<feature type="transmembrane region" description="Helical" evidence="6">
    <location>
        <begin position="298"/>
        <end position="320"/>
    </location>
</feature>
<dbReference type="AlphaFoldDB" id="A0A2R5G798"/>
<keyword evidence="8" id="KW-1185">Reference proteome</keyword>
<evidence type="ECO:0000256" key="2">
    <source>
        <dbReference type="ARBA" id="ARBA00022692"/>
    </source>
</evidence>
<evidence type="ECO:0000256" key="6">
    <source>
        <dbReference type="SAM" id="Phobius"/>
    </source>
</evidence>
<feature type="transmembrane region" description="Helical" evidence="6">
    <location>
        <begin position="463"/>
        <end position="482"/>
    </location>
</feature>
<evidence type="ECO:0000313" key="7">
    <source>
        <dbReference type="EMBL" id="GBG26405.1"/>
    </source>
</evidence>
<feature type="transmembrane region" description="Helical" evidence="6">
    <location>
        <begin position="489"/>
        <end position="508"/>
    </location>
</feature>
<evidence type="ECO:0000256" key="4">
    <source>
        <dbReference type="ARBA" id="ARBA00023136"/>
    </source>
</evidence>
<protein>
    <submittedName>
        <fullName evidence="7">Solute carrier family 13 member 5</fullName>
    </submittedName>
</protein>
<keyword evidence="3 6" id="KW-1133">Transmembrane helix</keyword>
<gene>
    <name evidence="7" type="ORF">FCC1311_026262</name>
</gene>
<feature type="region of interest" description="Disordered" evidence="5">
    <location>
        <begin position="1"/>
        <end position="62"/>
    </location>
</feature>
<feature type="transmembrane region" description="Helical" evidence="6">
    <location>
        <begin position="348"/>
        <end position="367"/>
    </location>
</feature>
<organism evidence="7 8">
    <name type="scientific">Hondaea fermentalgiana</name>
    <dbReference type="NCBI Taxonomy" id="2315210"/>
    <lineage>
        <taxon>Eukaryota</taxon>
        <taxon>Sar</taxon>
        <taxon>Stramenopiles</taxon>
        <taxon>Bigyra</taxon>
        <taxon>Labyrinthulomycetes</taxon>
        <taxon>Thraustochytrida</taxon>
        <taxon>Thraustochytriidae</taxon>
        <taxon>Hondaea</taxon>
    </lineage>
</organism>
<dbReference type="GO" id="GO:0005310">
    <property type="term" value="F:dicarboxylic acid transmembrane transporter activity"/>
    <property type="evidence" value="ECO:0007669"/>
    <property type="project" value="UniProtKB-ARBA"/>
</dbReference>
<feature type="transmembrane region" description="Helical" evidence="6">
    <location>
        <begin position="204"/>
        <end position="233"/>
    </location>
</feature>
<comment type="subcellular location">
    <subcellularLocation>
        <location evidence="1">Membrane</location>
        <topology evidence="1">Multi-pass membrane protein</topology>
    </subcellularLocation>
</comment>
<dbReference type="GO" id="GO:0005886">
    <property type="term" value="C:plasma membrane"/>
    <property type="evidence" value="ECO:0007669"/>
    <property type="project" value="TreeGrafter"/>
</dbReference>
<feature type="transmembrane region" description="Helical" evidence="6">
    <location>
        <begin position="163"/>
        <end position="181"/>
    </location>
</feature>
<reference evidence="7 8" key="1">
    <citation type="submission" date="2017-12" db="EMBL/GenBank/DDBJ databases">
        <title>Sequencing, de novo assembly and annotation of complete genome of a new Thraustochytrid species, strain FCC1311.</title>
        <authorList>
            <person name="Sedici K."/>
            <person name="Godart F."/>
            <person name="Aiese Cigliano R."/>
            <person name="Sanseverino W."/>
            <person name="Barakat M."/>
            <person name="Ortet P."/>
            <person name="Marechal E."/>
            <person name="Cagnac O."/>
            <person name="Amato A."/>
        </authorList>
    </citation>
    <scope>NUCLEOTIDE SEQUENCE [LARGE SCALE GENOMIC DNA]</scope>
</reference>
<dbReference type="Proteomes" id="UP000241890">
    <property type="component" value="Unassembled WGS sequence"/>
</dbReference>
<feature type="compositionally biased region" description="Basic and acidic residues" evidence="5">
    <location>
        <begin position="7"/>
        <end position="19"/>
    </location>
</feature>
<evidence type="ECO:0000313" key="8">
    <source>
        <dbReference type="Proteomes" id="UP000241890"/>
    </source>
</evidence>
<proteinExistence type="predicted"/>
<sequence length="596" mass="64389">MLPPNEEMQRDRDYNRELEGGAVQPESVASMPASFQIDSDEGAKNDAEATPQATTTSYGRPKKEVVAKRQDADCWETYTHGYWKQFTLMQKIGFVLGPLLSIIFCFVEISDEHPKANDALAGTIFIVVMWICETVPITVTTLMPLVLYPLGSVERAGTLAHQYLNHTSFLTLGAFFVVMAIEDAMAHKRFALWALRFCGTNPKIVLAGFMVITAIVSMFASNTSATLLMLPVIQGLLEGRINSPDGQRFEKAALLGVSLAATCGGCGTLIGTGANLAFSLLVTGTFSQVPVNFQTWMGFAMPIAFIMVATAWASLTFIYLRGINLNLNTSSLQREREELGPVSRDEKVLGVVLFLMVAIWLVTPYAIEPYLGYCNDEQYTNKYDCDAADPANSWDEYVDDSVVAIIGAIALFWIPSSQRPGEMLLDESCFKRLPWGVILLLGAGFAMATAIDSSGLSSEVSNVIASATAFSDIALVAIVVVLVAVITELISNVASVTIFSPILFQLAVDKEINPLLLALPATIAASLAFLLPTSTPPMAIAFATGRVTFYDMIKGGMALKLVGMVLAIGFPFITGTVFGDLSEYPVWAQNSNLGAA</sequence>
<dbReference type="InParanoid" id="A0A2R5G798"/>
<dbReference type="GO" id="GO:0015556">
    <property type="term" value="F:C4-dicarboxylate transmembrane transporter activity"/>
    <property type="evidence" value="ECO:0007669"/>
    <property type="project" value="UniProtKB-ARBA"/>
</dbReference>
<dbReference type="PANTHER" id="PTHR10283:SF82">
    <property type="entry name" value="SOLUTE CARRIER FAMILY 13 MEMBER 2"/>
    <property type="match status" value="1"/>
</dbReference>
<comment type="caution">
    <text evidence="7">The sequence shown here is derived from an EMBL/GenBank/DDBJ whole genome shotgun (WGS) entry which is preliminary data.</text>
</comment>
<dbReference type="EMBL" id="BEYU01000020">
    <property type="protein sequence ID" value="GBG26405.1"/>
    <property type="molecule type" value="Genomic_DNA"/>
</dbReference>